<keyword evidence="5" id="KW-1185">Reference proteome</keyword>
<feature type="domain" description="Sulfotransferase" evidence="3">
    <location>
        <begin position="6"/>
        <end position="207"/>
    </location>
</feature>
<dbReference type="InterPro" id="IPR037359">
    <property type="entry name" value="NST/OST"/>
</dbReference>
<dbReference type="PANTHER" id="PTHR10605">
    <property type="entry name" value="HEPARAN SULFATE SULFOTRANSFERASE"/>
    <property type="match status" value="1"/>
</dbReference>
<dbReference type="Pfam" id="PF00685">
    <property type="entry name" value="Sulfotransfer_1"/>
    <property type="match status" value="1"/>
</dbReference>
<evidence type="ECO:0000259" key="3">
    <source>
        <dbReference type="Pfam" id="PF00685"/>
    </source>
</evidence>
<evidence type="ECO:0000313" key="5">
    <source>
        <dbReference type="Proteomes" id="UP000738431"/>
    </source>
</evidence>
<dbReference type="EMBL" id="CP139781">
    <property type="protein sequence ID" value="WRQ88456.1"/>
    <property type="molecule type" value="Genomic_DNA"/>
</dbReference>
<dbReference type="PANTHER" id="PTHR10605:SF56">
    <property type="entry name" value="BIFUNCTIONAL HEPARAN SULFATE N-DEACETYLASE_N-SULFOTRANSFERASE"/>
    <property type="match status" value="1"/>
</dbReference>
<dbReference type="SUPFAM" id="SSF52540">
    <property type="entry name" value="P-loop containing nucleoside triphosphate hydrolases"/>
    <property type="match status" value="1"/>
</dbReference>
<accession>A0ABZ1CAF6</accession>
<name>A0ABZ1CAF6_9BACT</name>
<dbReference type="Proteomes" id="UP000738431">
    <property type="component" value="Chromosome"/>
</dbReference>
<gene>
    <name evidence="4" type="ORF">K1X11_003515</name>
</gene>
<protein>
    <submittedName>
        <fullName evidence="4">Sulfotransferase domain-containing protein</fullName>
    </submittedName>
</protein>
<sequence length="291" mass="33427">MNPANPNLFIVGAAKCGTTSIAAMLAEEAEVFLPRFKEPSPFAEGLPYQTKFPDPYLDLFAGKGDHRYRLDASTCHLSTPWAAQEIQRHFPESRIIIMLRNPVRRAYSLYNWMRREGYEPCETFAAALAAEAHRREAFREFNPQYYWNYLYRESGLYCDQVKRYLELFPKERVHVIFLDAPDSNDGKIIAGLEAFLGLQLSANSLPRLNEAQGVRSARLSYALRHQFQKPGTALRPIPGKGRLIRWLQRVNKSGRVPRLDGGIARELSDYYRADVIALGNLLQRPVDHWLR</sequence>
<evidence type="ECO:0000256" key="1">
    <source>
        <dbReference type="ARBA" id="ARBA00022679"/>
    </source>
</evidence>
<dbReference type="RefSeq" id="WP_221033273.1">
    <property type="nucleotide sequence ID" value="NZ_CP139781.1"/>
</dbReference>
<organism evidence="4 5">
    <name type="scientific">Actomonas aquatica</name>
    <dbReference type="NCBI Taxonomy" id="2866162"/>
    <lineage>
        <taxon>Bacteria</taxon>
        <taxon>Pseudomonadati</taxon>
        <taxon>Verrucomicrobiota</taxon>
        <taxon>Opitutia</taxon>
        <taxon>Opitutales</taxon>
        <taxon>Opitutaceae</taxon>
        <taxon>Actomonas</taxon>
    </lineage>
</organism>
<keyword evidence="1" id="KW-0808">Transferase</keyword>
<dbReference type="InterPro" id="IPR000863">
    <property type="entry name" value="Sulfotransferase_dom"/>
</dbReference>
<keyword evidence="2" id="KW-0325">Glycoprotein</keyword>
<evidence type="ECO:0000313" key="4">
    <source>
        <dbReference type="EMBL" id="WRQ88456.1"/>
    </source>
</evidence>
<evidence type="ECO:0000256" key="2">
    <source>
        <dbReference type="ARBA" id="ARBA00023180"/>
    </source>
</evidence>
<dbReference type="InterPro" id="IPR027417">
    <property type="entry name" value="P-loop_NTPase"/>
</dbReference>
<reference evidence="4 5" key="1">
    <citation type="submission" date="2021-08" db="EMBL/GenBank/DDBJ databases">
        <authorList>
            <person name="Zhang D."/>
            <person name="Zhang A."/>
            <person name="Wang L."/>
        </authorList>
    </citation>
    <scope>NUCLEOTIDE SEQUENCE [LARGE SCALE GENOMIC DNA]</scope>
    <source>
        <strain evidence="4 5">WL0086</strain>
    </source>
</reference>
<dbReference type="Gene3D" id="3.40.50.300">
    <property type="entry name" value="P-loop containing nucleotide triphosphate hydrolases"/>
    <property type="match status" value="1"/>
</dbReference>
<proteinExistence type="predicted"/>
<reference evidence="4 5" key="2">
    <citation type="submission" date="2023-12" db="EMBL/GenBank/DDBJ databases">
        <title>Description of an unclassified Opitutus bacterium of Verrucomicrobiota.</title>
        <authorList>
            <person name="Zhang D.-F."/>
        </authorList>
    </citation>
    <scope>NUCLEOTIDE SEQUENCE [LARGE SCALE GENOMIC DNA]</scope>
    <source>
        <strain evidence="4 5">WL0086</strain>
    </source>
</reference>